<sequence>MLLSLHIPQIQISIYIGYATYIFSTISAYCLLTTLRFTFKVGPNSPVGMEKSCGKIVNFCTFWALEMECLLARLMASSMALYTLGQGPAFKTSCINIFTLRDINTVKYLRCSPIRKALEMASHSFLIKFSMCTGGIFSPPAVIIISLDLPVILTTTQSLTNRSQLHGIRQTQGMTTSSFRHTKGIQDLQI</sequence>
<dbReference type="Proteomes" id="UP000037069">
    <property type="component" value="Unassembled WGS sequence"/>
</dbReference>
<feature type="transmembrane region" description="Helical" evidence="1">
    <location>
        <begin position="12"/>
        <end position="32"/>
    </location>
</feature>
<accession>A0A0L0BPM6</accession>
<organism evidence="2 3">
    <name type="scientific">Lucilia cuprina</name>
    <name type="common">Green bottle fly</name>
    <name type="synonym">Australian sheep blowfly</name>
    <dbReference type="NCBI Taxonomy" id="7375"/>
    <lineage>
        <taxon>Eukaryota</taxon>
        <taxon>Metazoa</taxon>
        <taxon>Ecdysozoa</taxon>
        <taxon>Arthropoda</taxon>
        <taxon>Hexapoda</taxon>
        <taxon>Insecta</taxon>
        <taxon>Pterygota</taxon>
        <taxon>Neoptera</taxon>
        <taxon>Endopterygota</taxon>
        <taxon>Diptera</taxon>
        <taxon>Brachycera</taxon>
        <taxon>Muscomorpha</taxon>
        <taxon>Oestroidea</taxon>
        <taxon>Calliphoridae</taxon>
        <taxon>Luciliinae</taxon>
        <taxon>Lucilia</taxon>
    </lineage>
</organism>
<name>A0A0L0BPM6_LUCCU</name>
<comment type="caution">
    <text evidence="2">The sequence shown here is derived from an EMBL/GenBank/DDBJ whole genome shotgun (WGS) entry which is preliminary data.</text>
</comment>
<dbReference type="AlphaFoldDB" id="A0A0L0BPM6"/>
<protein>
    <submittedName>
        <fullName evidence="2">Uncharacterized protein</fullName>
    </submittedName>
</protein>
<gene>
    <name evidence="2" type="ORF">FF38_00061</name>
</gene>
<keyword evidence="1" id="KW-0472">Membrane</keyword>
<keyword evidence="1" id="KW-0812">Transmembrane</keyword>
<keyword evidence="1" id="KW-1133">Transmembrane helix</keyword>
<evidence type="ECO:0000256" key="1">
    <source>
        <dbReference type="SAM" id="Phobius"/>
    </source>
</evidence>
<evidence type="ECO:0000313" key="2">
    <source>
        <dbReference type="EMBL" id="KNC21179.1"/>
    </source>
</evidence>
<dbReference type="EMBL" id="JRES01001649">
    <property type="protein sequence ID" value="KNC21179.1"/>
    <property type="molecule type" value="Genomic_DNA"/>
</dbReference>
<keyword evidence="3" id="KW-1185">Reference proteome</keyword>
<reference evidence="2 3" key="1">
    <citation type="journal article" date="2015" name="Nat. Commun.">
        <title>Lucilia cuprina genome unlocks parasitic fly biology to underpin future interventions.</title>
        <authorList>
            <person name="Anstead C.A."/>
            <person name="Korhonen P.K."/>
            <person name="Young N.D."/>
            <person name="Hall R.S."/>
            <person name="Jex A.R."/>
            <person name="Murali S.C."/>
            <person name="Hughes D.S."/>
            <person name="Lee S.F."/>
            <person name="Perry T."/>
            <person name="Stroehlein A.J."/>
            <person name="Ansell B.R."/>
            <person name="Breugelmans B."/>
            <person name="Hofmann A."/>
            <person name="Qu J."/>
            <person name="Dugan S."/>
            <person name="Lee S.L."/>
            <person name="Chao H."/>
            <person name="Dinh H."/>
            <person name="Han Y."/>
            <person name="Doddapaneni H.V."/>
            <person name="Worley K.C."/>
            <person name="Muzny D.M."/>
            <person name="Ioannidis P."/>
            <person name="Waterhouse R.M."/>
            <person name="Zdobnov E.M."/>
            <person name="James P.J."/>
            <person name="Bagnall N.H."/>
            <person name="Kotze A.C."/>
            <person name="Gibbs R.A."/>
            <person name="Richards S."/>
            <person name="Batterham P."/>
            <person name="Gasser R.B."/>
        </authorList>
    </citation>
    <scope>NUCLEOTIDE SEQUENCE [LARGE SCALE GENOMIC DNA]</scope>
    <source>
        <strain evidence="2 3">LS</strain>
        <tissue evidence="2">Full body</tissue>
    </source>
</reference>
<evidence type="ECO:0000313" key="3">
    <source>
        <dbReference type="Proteomes" id="UP000037069"/>
    </source>
</evidence>
<proteinExistence type="predicted"/>